<proteinExistence type="predicted"/>
<dbReference type="EMBL" id="FZQP02000002">
    <property type="protein sequence ID" value="VVC86368.1"/>
    <property type="molecule type" value="Genomic_DNA"/>
</dbReference>
<organism evidence="1 2">
    <name type="scientific">Leptidea sinapis</name>
    <dbReference type="NCBI Taxonomy" id="189913"/>
    <lineage>
        <taxon>Eukaryota</taxon>
        <taxon>Metazoa</taxon>
        <taxon>Ecdysozoa</taxon>
        <taxon>Arthropoda</taxon>
        <taxon>Hexapoda</taxon>
        <taxon>Insecta</taxon>
        <taxon>Pterygota</taxon>
        <taxon>Neoptera</taxon>
        <taxon>Endopterygota</taxon>
        <taxon>Lepidoptera</taxon>
        <taxon>Glossata</taxon>
        <taxon>Ditrysia</taxon>
        <taxon>Papilionoidea</taxon>
        <taxon>Pieridae</taxon>
        <taxon>Dismorphiinae</taxon>
        <taxon>Leptidea</taxon>
    </lineage>
</organism>
<accession>A0A5E4PMS4</accession>
<sequence>MAIMLDDCGILEYRTSTNIKILYYGNVDGGTNRKRALKLEV</sequence>
<evidence type="ECO:0000313" key="1">
    <source>
        <dbReference type="EMBL" id="VVC86368.1"/>
    </source>
</evidence>
<gene>
    <name evidence="1" type="ORF">LSINAPIS_LOCUS203</name>
</gene>
<keyword evidence="2" id="KW-1185">Reference proteome</keyword>
<evidence type="ECO:0000313" key="2">
    <source>
        <dbReference type="Proteomes" id="UP000324832"/>
    </source>
</evidence>
<reference evidence="1 2" key="1">
    <citation type="submission" date="2017-07" db="EMBL/GenBank/DDBJ databases">
        <authorList>
            <person name="Talla V."/>
            <person name="Backstrom N."/>
        </authorList>
    </citation>
    <scope>NUCLEOTIDE SEQUENCE [LARGE SCALE GENOMIC DNA]</scope>
</reference>
<dbReference type="Proteomes" id="UP000324832">
    <property type="component" value="Unassembled WGS sequence"/>
</dbReference>
<protein>
    <submittedName>
        <fullName evidence="1">Uncharacterized protein</fullName>
    </submittedName>
</protein>
<dbReference type="AlphaFoldDB" id="A0A5E4PMS4"/>
<name>A0A5E4PMS4_9NEOP</name>